<comment type="caution">
    <text evidence="1">The sequence shown here is derived from an EMBL/GenBank/DDBJ whole genome shotgun (WGS) entry which is preliminary data.</text>
</comment>
<keyword evidence="2" id="KW-1185">Reference proteome</keyword>
<accession>A0AAV7EI19</accession>
<name>A0AAV7EI19_ARIFI</name>
<reference evidence="1 2" key="1">
    <citation type="submission" date="2021-07" db="EMBL/GenBank/DDBJ databases">
        <title>The Aristolochia fimbriata genome: insights into angiosperm evolution, floral development and chemical biosynthesis.</title>
        <authorList>
            <person name="Jiao Y."/>
        </authorList>
    </citation>
    <scope>NUCLEOTIDE SEQUENCE [LARGE SCALE GENOMIC DNA]</scope>
    <source>
        <strain evidence="1">IBCAS-2021</strain>
        <tissue evidence="1">Leaf</tissue>
    </source>
</reference>
<protein>
    <submittedName>
        <fullName evidence="1">Uncharacterized protein</fullName>
    </submittedName>
</protein>
<dbReference type="EMBL" id="JAINDJ010000005">
    <property type="protein sequence ID" value="KAG9447361.1"/>
    <property type="molecule type" value="Genomic_DNA"/>
</dbReference>
<organism evidence="1 2">
    <name type="scientific">Aristolochia fimbriata</name>
    <name type="common">White veined hardy Dutchman's pipe vine</name>
    <dbReference type="NCBI Taxonomy" id="158543"/>
    <lineage>
        <taxon>Eukaryota</taxon>
        <taxon>Viridiplantae</taxon>
        <taxon>Streptophyta</taxon>
        <taxon>Embryophyta</taxon>
        <taxon>Tracheophyta</taxon>
        <taxon>Spermatophyta</taxon>
        <taxon>Magnoliopsida</taxon>
        <taxon>Magnoliidae</taxon>
        <taxon>Piperales</taxon>
        <taxon>Aristolochiaceae</taxon>
        <taxon>Aristolochia</taxon>
    </lineage>
</organism>
<dbReference type="Proteomes" id="UP000825729">
    <property type="component" value="Unassembled WGS sequence"/>
</dbReference>
<evidence type="ECO:0000313" key="1">
    <source>
        <dbReference type="EMBL" id="KAG9447361.1"/>
    </source>
</evidence>
<gene>
    <name evidence="1" type="ORF">H6P81_013489</name>
</gene>
<dbReference type="AlphaFoldDB" id="A0AAV7EI19"/>
<proteinExistence type="predicted"/>
<sequence length="128" mass="14396">MSNSKAAASYTAGNLRCSYYIGGDFLFIGLLPVRIFQVFSWLTQANDRTECAGPRSWDGVKGVHIRPKLGDSIRPWLPWNRISENCCGKKWCRDQGGEGLGVKGVHIRPKLGDSIRPWLPWNRISGNY</sequence>
<evidence type="ECO:0000313" key="2">
    <source>
        <dbReference type="Proteomes" id="UP000825729"/>
    </source>
</evidence>